<evidence type="ECO:0000256" key="5">
    <source>
        <dbReference type="ARBA" id="ARBA00023180"/>
    </source>
</evidence>
<dbReference type="InterPro" id="IPR023561">
    <property type="entry name" value="Carbonic_anhydrase_a-class"/>
</dbReference>
<dbReference type="GO" id="GO:0005737">
    <property type="term" value="C:cytoplasm"/>
    <property type="evidence" value="ECO:0007669"/>
    <property type="project" value="TreeGrafter"/>
</dbReference>
<feature type="domain" description="Alpha-carbonic anhydrase" evidence="7">
    <location>
        <begin position="22"/>
        <end position="279"/>
    </location>
</feature>
<dbReference type="GO" id="GO:0008270">
    <property type="term" value="F:zinc ion binding"/>
    <property type="evidence" value="ECO:0007669"/>
    <property type="project" value="InterPro"/>
</dbReference>
<dbReference type="Proteomes" id="UP000095300">
    <property type="component" value="Unassembled WGS sequence"/>
</dbReference>
<feature type="signal peptide" evidence="6">
    <location>
        <begin position="1"/>
        <end position="20"/>
    </location>
</feature>
<accession>A0A1I8PHE6</accession>
<organism evidence="8 9">
    <name type="scientific">Stomoxys calcitrans</name>
    <name type="common">Stable fly</name>
    <name type="synonym">Conops calcitrans</name>
    <dbReference type="NCBI Taxonomy" id="35570"/>
    <lineage>
        <taxon>Eukaryota</taxon>
        <taxon>Metazoa</taxon>
        <taxon>Ecdysozoa</taxon>
        <taxon>Arthropoda</taxon>
        <taxon>Hexapoda</taxon>
        <taxon>Insecta</taxon>
        <taxon>Pterygota</taxon>
        <taxon>Neoptera</taxon>
        <taxon>Endopterygota</taxon>
        <taxon>Diptera</taxon>
        <taxon>Brachycera</taxon>
        <taxon>Muscomorpha</taxon>
        <taxon>Muscoidea</taxon>
        <taxon>Muscidae</taxon>
        <taxon>Stomoxys</taxon>
    </lineage>
</organism>
<dbReference type="InterPro" id="IPR001148">
    <property type="entry name" value="CA_dom"/>
</dbReference>
<dbReference type="PROSITE" id="PS51144">
    <property type="entry name" value="ALPHA_CA_2"/>
    <property type="match status" value="1"/>
</dbReference>
<gene>
    <name evidence="8" type="primary">106090078</name>
</gene>
<evidence type="ECO:0000259" key="7">
    <source>
        <dbReference type="PROSITE" id="PS51144"/>
    </source>
</evidence>
<reference evidence="8" key="1">
    <citation type="submission" date="2020-05" db="UniProtKB">
        <authorList>
            <consortium name="EnsemblMetazoa"/>
        </authorList>
    </citation>
    <scope>IDENTIFICATION</scope>
    <source>
        <strain evidence="8">USDA</strain>
    </source>
</reference>
<keyword evidence="6" id="KW-0732">Signal</keyword>
<evidence type="ECO:0000313" key="9">
    <source>
        <dbReference type="Proteomes" id="UP000095300"/>
    </source>
</evidence>
<keyword evidence="5" id="KW-0325">Glycoprotein</keyword>
<feature type="chain" id="PRO_5009326631" description="carbonic anhydrase" evidence="6">
    <location>
        <begin position="21"/>
        <end position="324"/>
    </location>
</feature>
<evidence type="ECO:0000256" key="4">
    <source>
        <dbReference type="ARBA" id="ARBA00022833"/>
    </source>
</evidence>
<dbReference type="EnsemblMetazoa" id="SCAU008106-RA">
    <property type="protein sequence ID" value="SCAU008106-PA"/>
    <property type="gene ID" value="SCAU008106"/>
</dbReference>
<dbReference type="CDD" id="cd00326">
    <property type="entry name" value="alpha_CA"/>
    <property type="match status" value="1"/>
</dbReference>
<dbReference type="GO" id="GO:0004089">
    <property type="term" value="F:carbonate dehydratase activity"/>
    <property type="evidence" value="ECO:0007669"/>
    <property type="project" value="UniProtKB-EC"/>
</dbReference>
<dbReference type="STRING" id="35570.A0A1I8PHE6"/>
<dbReference type="FunFam" id="3.10.200.10:FF:000003">
    <property type="entry name" value="Carbonic anhydrase 12"/>
    <property type="match status" value="1"/>
</dbReference>
<dbReference type="OrthoDB" id="429145at2759"/>
<dbReference type="SMART" id="SM01057">
    <property type="entry name" value="Carb_anhydrase"/>
    <property type="match status" value="1"/>
</dbReference>
<dbReference type="KEGG" id="scac:106090078"/>
<proteinExistence type="inferred from homology"/>
<dbReference type="VEuPathDB" id="VectorBase:SCAU008106"/>
<evidence type="ECO:0000256" key="6">
    <source>
        <dbReference type="SAM" id="SignalP"/>
    </source>
</evidence>
<name>A0A1I8PHE6_STOCA</name>
<keyword evidence="4" id="KW-0862">Zinc</keyword>
<evidence type="ECO:0000256" key="2">
    <source>
        <dbReference type="ARBA" id="ARBA00012925"/>
    </source>
</evidence>
<evidence type="ECO:0000313" key="8">
    <source>
        <dbReference type="EnsemblMetazoa" id="SCAU008106-PA"/>
    </source>
</evidence>
<keyword evidence="3" id="KW-0479">Metal-binding</keyword>
<dbReference type="PANTHER" id="PTHR18952:SF124">
    <property type="entry name" value="CARBONIC ANHYDRASE 7"/>
    <property type="match status" value="1"/>
</dbReference>
<protein>
    <recommendedName>
        <fullName evidence="2">carbonic anhydrase</fullName>
        <ecNumber evidence="2">4.2.1.1</ecNumber>
    </recommendedName>
</protein>
<dbReference type="Pfam" id="PF00194">
    <property type="entry name" value="Carb_anhydrase"/>
    <property type="match status" value="1"/>
</dbReference>
<evidence type="ECO:0000256" key="1">
    <source>
        <dbReference type="ARBA" id="ARBA00010718"/>
    </source>
</evidence>
<evidence type="ECO:0000256" key="3">
    <source>
        <dbReference type="ARBA" id="ARBA00022723"/>
    </source>
</evidence>
<keyword evidence="9" id="KW-1185">Reference proteome</keyword>
<dbReference type="Gene3D" id="3.10.200.10">
    <property type="entry name" value="Alpha carbonic anhydrase"/>
    <property type="match status" value="1"/>
</dbReference>
<dbReference type="SUPFAM" id="SSF51069">
    <property type="entry name" value="Carbonic anhydrase"/>
    <property type="match status" value="1"/>
</dbReference>
<dbReference type="PANTHER" id="PTHR18952">
    <property type="entry name" value="CARBONIC ANHYDRASE"/>
    <property type="match status" value="1"/>
</dbReference>
<sequence length="324" mass="36842">MSPLHLLVILAVAISPCVNGDSEFTYYGTMGPDHWSEHYNQCAGKHQSPIAINDLDVIDRFYLDIIYEHFDKKPINATITNNGHTVQVNLEYEDHAPYISQGPLEGKGKYEFQQLHFHWGEDNSVGSEDRINNVTFPMELHIVFRNTKYNDFAEASLRDDGVAVMAFFYEISEDIDRDYDTFTSHLSNIIEPKSKTRVEPITLFGLMPEDIRKYYTYIGSLTTPPCSEDVIWMDFSNPISVSSSLLDRFRALKTFDGSPLSHNFRPVQPLNNRKVYRAHSESRLPQSGPAITIPIIDVWHDGAHHTSAPLALAATLLILSFYLV</sequence>
<comment type="similarity">
    <text evidence="1">Belongs to the alpha-carbonic anhydrase family.</text>
</comment>
<dbReference type="AlphaFoldDB" id="A0A1I8PHE6"/>
<dbReference type="EC" id="4.2.1.1" evidence="2"/>
<dbReference type="InterPro" id="IPR036398">
    <property type="entry name" value="CA_dom_sf"/>
</dbReference>